<dbReference type="AlphaFoldDB" id="A0A2T0QAG5"/>
<dbReference type="EMBL" id="PVZC01000002">
    <property type="protein sequence ID" value="PRY00800.1"/>
    <property type="molecule type" value="Genomic_DNA"/>
</dbReference>
<feature type="transmembrane region" description="Helical" evidence="1">
    <location>
        <begin position="155"/>
        <end position="181"/>
    </location>
</feature>
<sequence>MIEALVGTGLASAAGLNAYIPLLVVGLLARYTELVPLSGGWEWLEHPVTLVVLGVLLVIEVVADKVPMVDHVNDVLQTVVRPTSGGIAFGAGAAAQTVDPTAATAADWGPVIAGVLIALAFHGLKAVGRAGVNAATMGAGAPIVSTAEDGLSLGMALAAVLAPVLGLVLALGTAAGLVVLWRRRRARRRAERDRAAPPG</sequence>
<evidence type="ECO:0000313" key="4">
    <source>
        <dbReference type="Proteomes" id="UP000237846"/>
    </source>
</evidence>
<feature type="transmembrane region" description="Helical" evidence="1">
    <location>
        <begin position="6"/>
        <end position="31"/>
    </location>
</feature>
<protein>
    <submittedName>
        <fullName evidence="3">Uncharacterized protein DUF4126</fullName>
    </submittedName>
</protein>
<dbReference type="OrthoDB" id="161516at2"/>
<accession>A0A2T0QAG5</accession>
<keyword evidence="1" id="KW-1133">Transmembrane helix</keyword>
<proteinExistence type="predicted"/>
<comment type="caution">
    <text evidence="3">The sequence shown here is derived from an EMBL/GenBank/DDBJ whole genome shotgun (WGS) entry which is preliminary data.</text>
</comment>
<dbReference type="Proteomes" id="UP000237846">
    <property type="component" value="Unassembled WGS sequence"/>
</dbReference>
<gene>
    <name evidence="3" type="ORF">CLV72_102432</name>
</gene>
<dbReference type="Pfam" id="PF13548">
    <property type="entry name" value="DUF4126"/>
    <property type="match status" value="1"/>
</dbReference>
<keyword evidence="1" id="KW-0812">Transmembrane</keyword>
<dbReference type="InterPro" id="IPR025196">
    <property type="entry name" value="DUF4126"/>
</dbReference>
<organism evidence="3 4">
    <name type="scientific">Allonocardiopsis opalescens</name>
    <dbReference type="NCBI Taxonomy" id="1144618"/>
    <lineage>
        <taxon>Bacteria</taxon>
        <taxon>Bacillati</taxon>
        <taxon>Actinomycetota</taxon>
        <taxon>Actinomycetes</taxon>
        <taxon>Streptosporangiales</taxon>
        <taxon>Allonocardiopsis</taxon>
    </lineage>
</organism>
<reference evidence="3 4" key="1">
    <citation type="submission" date="2018-03" db="EMBL/GenBank/DDBJ databases">
        <title>Genomic Encyclopedia of Archaeal and Bacterial Type Strains, Phase II (KMG-II): from individual species to whole genera.</title>
        <authorList>
            <person name="Goeker M."/>
        </authorList>
    </citation>
    <scope>NUCLEOTIDE SEQUENCE [LARGE SCALE GENOMIC DNA]</scope>
    <source>
        <strain evidence="3 4">DSM 45601</strain>
    </source>
</reference>
<evidence type="ECO:0000313" key="3">
    <source>
        <dbReference type="EMBL" id="PRY00800.1"/>
    </source>
</evidence>
<keyword evidence="4" id="KW-1185">Reference proteome</keyword>
<keyword evidence="1" id="KW-0472">Membrane</keyword>
<evidence type="ECO:0000259" key="2">
    <source>
        <dbReference type="Pfam" id="PF13548"/>
    </source>
</evidence>
<feature type="transmembrane region" description="Helical" evidence="1">
    <location>
        <begin position="43"/>
        <end position="63"/>
    </location>
</feature>
<dbReference type="RefSeq" id="WP_106242842.1">
    <property type="nucleotide sequence ID" value="NZ_PVZC01000002.1"/>
</dbReference>
<name>A0A2T0QAG5_9ACTN</name>
<evidence type="ECO:0000256" key="1">
    <source>
        <dbReference type="SAM" id="Phobius"/>
    </source>
</evidence>
<feature type="domain" description="DUF4126" evidence="2">
    <location>
        <begin position="5"/>
        <end position="183"/>
    </location>
</feature>